<sequence>MNLELDTGNGSLVESQKCSRHIGFKGNPFLYDGCEVIEDCARCPYSSSCNYDIIYGGDWSSTKVINFTCGPNLSPTRFGSKLSVGVILDQPTISSFSHLSLPIEAIFWSGGGQLSFSFATRLNTYRPLPILLRSVSDRGCWWTIDYQEDEVARVNGIVDVYASSPHNSNTV</sequence>
<reference evidence="2" key="1">
    <citation type="journal article" date="2022" name="Mol. Ecol. Resour.">
        <title>The genomes of chicory, endive, great burdock and yacon provide insights into Asteraceae palaeo-polyploidization history and plant inulin production.</title>
        <authorList>
            <person name="Fan W."/>
            <person name="Wang S."/>
            <person name="Wang H."/>
            <person name="Wang A."/>
            <person name="Jiang F."/>
            <person name="Liu H."/>
            <person name="Zhao H."/>
            <person name="Xu D."/>
            <person name="Zhang Y."/>
        </authorList>
    </citation>
    <scope>NUCLEOTIDE SEQUENCE [LARGE SCALE GENOMIC DNA]</scope>
    <source>
        <strain evidence="2">cv. Yunnan</strain>
    </source>
</reference>
<dbReference type="EMBL" id="CM042029">
    <property type="protein sequence ID" value="KAI3794654.1"/>
    <property type="molecule type" value="Genomic_DNA"/>
</dbReference>
<evidence type="ECO:0000313" key="2">
    <source>
        <dbReference type="Proteomes" id="UP001056120"/>
    </source>
</evidence>
<gene>
    <name evidence="1" type="ORF">L1987_37287</name>
</gene>
<accession>A0ACB9HFS4</accession>
<comment type="caution">
    <text evidence="1">The sequence shown here is derived from an EMBL/GenBank/DDBJ whole genome shotgun (WGS) entry which is preliminary data.</text>
</comment>
<dbReference type="Proteomes" id="UP001056120">
    <property type="component" value="Linkage Group LG12"/>
</dbReference>
<proteinExistence type="predicted"/>
<reference evidence="1 2" key="2">
    <citation type="journal article" date="2022" name="Mol. Ecol. Resour.">
        <title>The genomes of chicory, endive, great burdock and yacon provide insights into Asteraceae paleo-polyploidization history and plant inulin production.</title>
        <authorList>
            <person name="Fan W."/>
            <person name="Wang S."/>
            <person name="Wang H."/>
            <person name="Wang A."/>
            <person name="Jiang F."/>
            <person name="Liu H."/>
            <person name="Zhao H."/>
            <person name="Xu D."/>
            <person name="Zhang Y."/>
        </authorList>
    </citation>
    <scope>NUCLEOTIDE SEQUENCE [LARGE SCALE GENOMIC DNA]</scope>
    <source>
        <strain evidence="2">cv. Yunnan</strain>
        <tissue evidence="1">Leaves</tissue>
    </source>
</reference>
<organism evidence="1 2">
    <name type="scientific">Smallanthus sonchifolius</name>
    <dbReference type="NCBI Taxonomy" id="185202"/>
    <lineage>
        <taxon>Eukaryota</taxon>
        <taxon>Viridiplantae</taxon>
        <taxon>Streptophyta</taxon>
        <taxon>Embryophyta</taxon>
        <taxon>Tracheophyta</taxon>
        <taxon>Spermatophyta</taxon>
        <taxon>Magnoliopsida</taxon>
        <taxon>eudicotyledons</taxon>
        <taxon>Gunneridae</taxon>
        <taxon>Pentapetalae</taxon>
        <taxon>asterids</taxon>
        <taxon>campanulids</taxon>
        <taxon>Asterales</taxon>
        <taxon>Asteraceae</taxon>
        <taxon>Asteroideae</taxon>
        <taxon>Heliantheae alliance</taxon>
        <taxon>Millerieae</taxon>
        <taxon>Smallanthus</taxon>
    </lineage>
</organism>
<evidence type="ECO:0000313" key="1">
    <source>
        <dbReference type="EMBL" id="KAI3794654.1"/>
    </source>
</evidence>
<name>A0ACB9HFS4_9ASTR</name>
<protein>
    <submittedName>
        <fullName evidence="1">Uncharacterized protein</fullName>
    </submittedName>
</protein>
<keyword evidence="2" id="KW-1185">Reference proteome</keyword>